<dbReference type="KEGG" id="tco:Theco_1059"/>
<dbReference type="Proteomes" id="UP000010795">
    <property type="component" value="Chromosome"/>
</dbReference>
<reference evidence="10" key="1">
    <citation type="submission" date="2012-01" db="EMBL/GenBank/DDBJ databases">
        <title>Complete sequence of chromosome of Thermobacillus composti KWC4.</title>
        <authorList>
            <person name="Lucas S."/>
            <person name="Han J."/>
            <person name="Lapidus A."/>
            <person name="Cheng J.-F."/>
            <person name="Goodwin L."/>
            <person name="Pitluck S."/>
            <person name="Peters L."/>
            <person name="Ovchinnikova G."/>
            <person name="Teshima H."/>
            <person name="Detter J.C."/>
            <person name="Han C."/>
            <person name="Tapia R."/>
            <person name="Land M."/>
            <person name="Hauser L."/>
            <person name="Kyrpides N."/>
            <person name="Ivanova N."/>
            <person name="Pagani I."/>
            <person name="Anderson I."/>
            <person name="Woyke T."/>
        </authorList>
    </citation>
    <scope>NUCLEOTIDE SEQUENCE [LARGE SCALE GENOMIC DNA]</scope>
    <source>
        <strain evidence="10">DSM 18247 / JCM 13945 / KWC4</strain>
    </source>
</reference>
<dbReference type="STRING" id="717605.Theco_1059"/>
<dbReference type="eggNOG" id="COG0600">
    <property type="taxonomic scope" value="Bacteria"/>
</dbReference>
<dbReference type="GO" id="GO:0005886">
    <property type="term" value="C:plasma membrane"/>
    <property type="evidence" value="ECO:0007669"/>
    <property type="project" value="UniProtKB-SubCell"/>
</dbReference>
<evidence type="ECO:0000313" key="9">
    <source>
        <dbReference type="EMBL" id="AGA57234.1"/>
    </source>
</evidence>
<dbReference type="EMBL" id="CP003255">
    <property type="protein sequence ID" value="AGA57234.1"/>
    <property type="molecule type" value="Genomic_DNA"/>
</dbReference>
<name>L0EC71_THECK</name>
<feature type="transmembrane region" description="Helical" evidence="7">
    <location>
        <begin position="127"/>
        <end position="147"/>
    </location>
</feature>
<dbReference type="PANTHER" id="PTHR30151:SF38">
    <property type="entry name" value="ALIPHATIC SULFONATES TRANSPORT PERMEASE PROTEIN SSUC-RELATED"/>
    <property type="match status" value="1"/>
</dbReference>
<keyword evidence="6 7" id="KW-0472">Membrane</keyword>
<evidence type="ECO:0000256" key="7">
    <source>
        <dbReference type="RuleBase" id="RU363032"/>
    </source>
</evidence>
<feature type="domain" description="ABC transmembrane type-1" evidence="8">
    <location>
        <begin position="87"/>
        <end position="267"/>
    </location>
</feature>
<feature type="transmembrane region" description="Helical" evidence="7">
    <location>
        <begin position="248"/>
        <end position="270"/>
    </location>
</feature>
<feature type="transmembrane region" description="Helical" evidence="7">
    <location>
        <begin position="94"/>
        <end position="115"/>
    </location>
</feature>
<proteinExistence type="inferred from homology"/>
<evidence type="ECO:0000256" key="5">
    <source>
        <dbReference type="ARBA" id="ARBA00022989"/>
    </source>
</evidence>
<dbReference type="FunFam" id="1.10.3720.10:FF:000003">
    <property type="entry name" value="Aliphatic sulfonate ABC transporter permease"/>
    <property type="match status" value="1"/>
</dbReference>
<dbReference type="HOGENOM" id="CLU_046113_1_2_9"/>
<dbReference type="InterPro" id="IPR000515">
    <property type="entry name" value="MetI-like"/>
</dbReference>
<dbReference type="OrthoDB" id="9804353at2"/>
<dbReference type="InterPro" id="IPR035906">
    <property type="entry name" value="MetI-like_sf"/>
</dbReference>
<protein>
    <submittedName>
        <fullName evidence="9">ABC-type nitrate/sulfonate/bicarbonate transport system, permease component</fullName>
    </submittedName>
</protein>
<evidence type="ECO:0000313" key="10">
    <source>
        <dbReference type="Proteomes" id="UP000010795"/>
    </source>
</evidence>
<dbReference type="GO" id="GO:0042918">
    <property type="term" value="P:alkanesulfonate transmembrane transport"/>
    <property type="evidence" value="ECO:0007669"/>
    <property type="project" value="UniProtKB-ARBA"/>
</dbReference>
<keyword evidence="5 7" id="KW-1133">Transmembrane helix</keyword>
<feature type="transmembrane region" description="Helical" evidence="7">
    <location>
        <begin position="32"/>
        <end position="53"/>
    </location>
</feature>
<evidence type="ECO:0000256" key="3">
    <source>
        <dbReference type="ARBA" id="ARBA00022475"/>
    </source>
</evidence>
<dbReference type="CDD" id="cd06261">
    <property type="entry name" value="TM_PBP2"/>
    <property type="match status" value="1"/>
</dbReference>
<feature type="transmembrane region" description="Helical" evidence="7">
    <location>
        <begin position="197"/>
        <end position="221"/>
    </location>
</feature>
<keyword evidence="10" id="KW-1185">Reference proteome</keyword>
<feature type="transmembrane region" description="Helical" evidence="7">
    <location>
        <begin position="153"/>
        <end position="176"/>
    </location>
</feature>
<accession>L0EC71</accession>
<dbReference type="SUPFAM" id="SSF161098">
    <property type="entry name" value="MetI-like"/>
    <property type="match status" value="1"/>
</dbReference>
<gene>
    <name evidence="9" type="ordered locus">Theco_1059</name>
</gene>
<evidence type="ECO:0000259" key="8">
    <source>
        <dbReference type="PROSITE" id="PS50928"/>
    </source>
</evidence>
<dbReference type="Gene3D" id="1.10.3720.10">
    <property type="entry name" value="MetI-like"/>
    <property type="match status" value="1"/>
</dbReference>
<keyword evidence="3" id="KW-1003">Cell membrane</keyword>
<evidence type="ECO:0000256" key="1">
    <source>
        <dbReference type="ARBA" id="ARBA00004651"/>
    </source>
</evidence>
<dbReference type="PROSITE" id="PS50928">
    <property type="entry name" value="ABC_TM1"/>
    <property type="match status" value="1"/>
</dbReference>
<dbReference type="PANTHER" id="PTHR30151">
    <property type="entry name" value="ALKANE SULFONATE ABC TRANSPORTER-RELATED, MEMBRANE SUBUNIT"/>
    <property type="match status" value="1"/>
</dbReference>
<organism evidence="9 10">
    <name type="scientific">Thermobacillus composti (strain DSM 18247 / JCM 13945 / KWC4)</name>
    <dbReference type="NCBI Taxonomy" id="717605"/>
    <lineage>
        <taxon>Bacteria</taxon>
        <taxon>Bacillati</taxon>
        <taxon>Bacillota</taxon>
        <taxon>Bacilli</taxon>
        <taxon>Bacillales</taxon>
        <taxon>Paenibacillaceae</taxon>
        <taxon>Thermobacillus</taxon>
    </lineage>
</organism>
<dbReference type="AlphaFoldDB" id="L0EC71"/>
<evidence type="ECO:0000256" key="6">
    <source>
        <dbReference type="ARBA" id="ARBA00023136"/>
    </source>
</evidence>
<sequence length="283" mass="30721">MSENIETLRPGQIRDAAAPARRGWGGRPIRQAGADFLAGAALPVAVIALWQLAGDANLIDPFFLPTPLAILEAFRDLIASGELAHHLGVSVRRAAVGFLFGGGLGLILGLIAGFNRNAEYVLDPSMQMLRMIPHLAIAPLVILWFGFGETSKIILIAKGAFFPLYINTLMGIRGVDEKLVQVSRILGFDRRKRLTRLMIPAAMPCILLGLRLSLALSWLGLVVAELLGSTNGIGFLINAAKQNGTTEIIFAGIVIFAIVGKLLDSFVRLLERRLLHWRDSYHG</sequence>
<dbReference type="Pfam" id="PF00528">
    <property type="entry name" value="BPD_transp_1"/>
    <property type="match status" value="1"/>
</dbReference>
<comment type="subcellular location">
    <subcellularLocation>
        <location evidence="1 7">Cell membrane</location>
        <topology evidence="1 7">Multi-pass membrane protein</topology>
    </subcellularLocation>
</comment>
<comment type="similarity">
    <text evidence="7">Belongs to the binding-protein-dependent transport system permease family.</text>
</comment>
<evidence type="ECO:0000256" key="2">
    <source>
        <dbReference type="ARBA" id="ARBA00022448"/>
    </source>
</evidence>
<keyword evidence="4 7" id="KW-0812">Transmembrane</keyword>
<keyword evidence="2 7" id="KW-0813">Transport</keyword>
<dbReference type="RefSeq" id="WP_015253992.1">
    <property type="nucleotide sequence ID" value="NC_019897.1"/>
</dbReference>
<evidence type="ECO:0000256" key="4">
    <source>
        <dbReference type="ARBA" id="ARBA00022692"/>
    </source>
</evidence>